<dbReference type="AlphaFoldDB" id="A0A4R3M5A8"/>
<evidence type="ECO:0000256" key="1">
    <source>
        <dbReference type="ARBA" id="ARBA00004429"/>
    </source>
</evidence>
<feature type="transmembrane region" description="Helical" evidence="8">
    <location>
        <begin position="20"/>
        <end position="45"/>
    </location>
</feature>
<dbReference type="InterPro" id="IPR035906">
    <property type="entry name" value="MetI-like_sf"/>
</dbReference>
<dbReference type="PANTHER" id="PTHR43357:SF4">
    <property type="entry name" value="INNER MEMBRANE ABC TRANSPORTER PERMEASE PROTEIN YDCV"/>
    <property type="match status" value="1"/>
</dbReference>
<protein>
    <submittedName>
        <fullName evidence="10">Putative spermidine/putrescine transport system permease protein</fullName>
    </submittedName>
</protein>
<dbReference type="SUPFAM" id="SSF161098">
    <property type="entry name" value="MetI-like"/>
    <property type="match status" value="1"/>
</dbReference>
<evidence type="ECO:0000313" key="11">
    <source>
        <dbReference type="Proteomes" id="UP000295525"/>
    </source>
</evidence>
<keyword evidence="5 8" id="KW-0812">Transmembrane</keyword>
<dbReference type="GO" id="GO:0055085">
    <property type="term" value="P:transmembrane transport"/>
    <property type="evidence" value="ECO:0007669"/>
    <property type="project" value="InterPro"/>
</dbReference>
<organism evidence="10 11">
    <name type="scientific">Paralcaligenes ureilyticus</name>
    <dbReference type="NCBI Taxonomy" id="627131"/>
    <lineage>
        <taxon>Bacteria</taxon>
        <taxon>Pseudomonadati</taxon>
        <taxon>Pseudomonadota</taxon>
        <taxon>Betaproteobacteria</taxon>
        <taxon>Burkholderiales</taxon>
        <taxon>Alcaligenaceae</taxon>
        <taxon>Paralcaligenes</taxon>
    </lineage>
</organism>
<accession>A0A4R3M5A8</accession>
<proteinExistence type="inferred from homology"/>
<evidence type="ECO:0000313" key="10">
    <source>
        <dbReference type="EMBL" id="TCT06405.1"/>
    </source>
</evidence>
<evidence type="ECO:0000259" key="9">
    <source>
        <dbReference type="PROSITE" id="PS50928"/>
    </source>
</evidence>
<reference evidence="10 11" key="1">
    <citation type="submission" date="2019-03" db="EMBL/GenBank/DDBJ databases">
        <title>Genomic Encyclopedia of Type Strains, Phase IV (KMG-IV): sequencing the most valuable type-strain genomes for metagenomic binning, comparative biology and taxonomic classification.</title>
        <authorList>
            <person name="Goeker M."/>
        </authorList>
    </citation>
    <scope>NUCLEOTIDE SEQUENCE [LARGE SCALE GENOMIC DNA]</scope>
    <source>
        <strain evidence="10 11">DSM 24591</strain>
    </source>
</reference>
<dbReference type="CDD" id="cd06261">
    <property type="entry name" value="TM_PBP2"/>
    <property type="match status" value="1"/>
</dbReference>
<dbReference type="EMBL" id="SMAJ01000008">
    <property type="protein sequence ID" value="TCT06405.1"/>
    <property type="molecule type" value="Genomic_DNA"/>
</dbReference>
<dbReference type="PANTHER" id="PTHR43357">
    <property type="entry name" value="INNER MEMBRANE ABC TRANSPORTER PERMEASE PROTEIN YDCV"/>
    <property type="match status" value="1"/>
</dbReference>
<dbReference type="Proteomes" id="UP000295525">
    <property type="component" value="Unassembled WGS sequence"/>
</dbReference>
<evidence type="ECO:0000256" key="3">
    <source>
        <dbReference type="ARBA" id="ARBA00022475"/>
    </source>
</evidence>
<feature type="transmembrane region" description="Helical" evidence="8">
    <location>
        <begin position="82"/>
        <end position="104"/>
    </location>
</feature>
<comment type="caution">
    <text evidence="10">The sequence shown here is derived from an EMBL/GenBank/DDBJ whole genome shotgun (WGS) entry which is preliminary data.</text>
</comment>
<dbReference type="OrthoDB" id="9178195at2"/>
<evidence type="ECO:0000256" key="6">
    <source>
        <dbReference type="ARBA" id="ARBA00022989"/>
    </source>
</evidence>
<evidence type="ECO:0000256" key="7">
    <source>
        <dbReference type="ARBA" id="ARBA00023136"/>
    </source>
</evidence>
<dbReference type="InterPro" id="IPR000515">
    <property type="entry name" value="MetI-like"/>
</dbReference>
<evidence type="ECO:0000256" key="8">
    <source>
        <dbReference type="RuleBase" id="RU363032"/>
    </source>
</evidence>
<keyword evidence="7 8" id="KW-0472">Membrane</keyword>
<keyword evidence="6 8" id="KW-1133">Transmembrane helix</keyword>
<feature type="transmembrane region" description="Helical" evidence="8">
    <location>
        <begin position="141"/>
        <end position="167"/>
    </location>
</feature>
<name>A0A4R3M5A8_9BURK</name>
<dbReference type="PROSITE" id="PS50928">
    <property type="entry name" value="ABC_TM1"/>
    <property type="match status" value="1"/>
</dbReference>
<keyword evidence="11" id="KW-1185">Reference proteome</keyword>
<dbReference type="Gene3D" id="1.10.3720.10">
    <property type="entry name" value="MetI-like"/>
    <property type="match status" value="1"/>
</dbReference>
<keyword evidence="3" id="KW-1003">Cell membrane</keyword>
<feature type="transmembrane region" description="Helical" evidence="8">
    <location>
        <begin position="111"/>
        <end position="135"/>
    </location>
</feature>
<gene>
    <name evidence="10" type="ORF">EDC26_108141</name>
</gene>
<evidence type="ECO:0000256" key="2">
    <source>
        <dbReference type="ARBA" id="ARBA00022448"/>
    </source>
</evidence>
<sequence length="273" mass="30220">MMRWLNSPASETQITHKRRLWLYVLSGLVMAFLVIPTLIVIPMSFSDSQYLQFPPSHWSLRWYRHYFESAEWLQATATSLEAAFFTALIATPIGVMAAYGLFVSGMRLAKLIYLALITPIIVPVILIAIGAFYVYVKLHLLNTILGLVLADTVLAIPLVLIVVSSGLKSYDMSQEMAARSLGASRLKAFMLVTLPQIRFSVITGALLAFLTSFDEVVIALFISGGDHTTITKKMFISLRDQIDPTITSISTLMILVSTGLLIAAQLYGKPRNT</sequence>
<feature type="domain" description="ABC transmembrane type-1" evidence="9">
    <location>
        <begin position="76"/>
        <end position="264"/>
    </location>
</feature>
<evidence type="ECO:0000256" key="5">
    <source>
        <dbReference type="ARBA" id="ARBA00022692"/>
    </source>
</evidence>
<dbReference type="Pfam" id="PF00528">
    <property type="entry name" value="BPD_transp_1"/>
    <property type="match status" value="1"/>
</dbReference>
<dbReference type="RefSeq" id="WP_132582986.1">
    <property type="nucleotide sequence ID" value="NZ_SMAJ01000008.1"/>
</dbReference>
<evidence type="ECO:0000256" key="4">
    <source>
        <dbReference type="ARBA" id="ARBA00022519"/>
    </source>
</evidence>
<feature type="transmembrane region" description="Helical" evidence="8">
    <location>
        <begin position="246"/>
        <end position="267"/>
    </location>
</feature>
<comment type="subcellular location">
    <subcellularLocation>
        <location evidence="1">Cell inner membrane</location>
        <topology evidence="1">Multi-pass membrane protein</topology>
    </subcellularLocation>
    <subcellularLocation>
        <location evidence="8">Cell membrane</location>
        <topology evidence="8">Multi-pass membrane protein</topology>
    </subcellularLocation>
</comment>
<keyword evidence="4" id="KW-0997">Cell inner membrane</keyword>
<comment type="similarity">
    <text evidence="8">Belongs to the binding-protein-dependent transport system permease family.</text>
</comment>
<keyword evidence="2 8" id="KW-0813">Transport</keyword>
<dbReference type="GO" id="GO:0005886">
    <property type="term" value="C:plasma membrane"/>
    <property type="evidence" value="ECO:0007669"/>
    <property type="project" value="UniProtKB-SubCell"/>
</dbReference>